<dbReference type="InterPro" id="IPR011009">
    <property type="entry name" value="Kinase-like_dom_sf"/>
</dbReference>
<evidence type="ECO:0000256" key="17">
    <source>
        <dbReference type="ARBA" id="ARBA00047899"/>
    </source>
</evidence>
<evidence type="ECO:0000256" key="6">
    <source>
        <dbReference type="ARBA" id="ARBA00022679"/>
    </source>
</evidence>
<keyword evidence="23" id="KW-1185">Reference proteome</keyword>
<dbReference type="GO" id="GO:0005524">
    <property type="term" value="F:ATP binding"/>
    <property type="evidence" value="ECO:0007669"/>
    <property type="project" value="UniProtKB-UniRule"/>
</dbReference>
<dbReference type="InterPro" id="IPR032675">
    <property type="entry name" value="LRR_dom_sf"/>
</dbReference>
<keyword evidence="9" id="KW-0677">Repeat</keyword>
<evidence type="ECO:0000256" key="10">
    <source>
        <dbReference type="ARBA" id="ARBA00022741"/>
    </source>
</evidence>
<name>A0AAV1WKI5_LUPLU</name>
<keyword evidence="10 19" id="KW-0547">Nucleotide-binding</keyword>
<evidence type="ECO:0000256" key="8">
    <source>
        <dbReference type="ARBA" id="ARBA00022729"/>
    </source>
</evidence>
<feature type="transmembrane region" description="Helical" evidence="20">
    <location>
        <begin position="700"/>
        <end position="722"/>
    </location>
</feature>
<dbReference type="FunFam" id="3.30.200.20:FF:000309">
    <property type="entry name" value="Leucine-rich repeat receptor protein kinase MSP1"/>
    <property type="match status" value="1"/>
</dbReference>
<accession>A0AAV1WKI5</accession>
<dbReference type="PANTHER" id="PTHR48005">
    <property type="entry name" value="LEUCINE RICH REPEAT KINASE 2"/>
    <property type="match status" value="1"/>
</dbReference>
<evidence type="ECO:0000256" key="2">
    <source>
        <dbReference type="ARBA" id="ARBA00012513"/>
    </source>
</evidence>
<dbReference type="InterPro" id="IPR003591">
    <property type="entry name" value="Leu-rich_rpt_typical-subtyp"/>
</dbReference>
<evidence type="ECO:0000313" key="22">
    <source>
        <dbReference type="EMBL" id="CAL0309783.1"/>
    </source>
</evidence>
<protein>
    <recommendedName>
        <fullName evidence="2">non-specific serine/threonine protein kinase</fullName>
        <ecNumber evidence="2">2.7.11.1</ecNumber>
    </recommendedName>
</protein>
<gene>
    <name evidence="22" type="ORF">LLUT_LOCUS10843</name>
</gene>
<dbReference type="FunFam" id="3.80.10.10:FF:000488">
    <property type="entry name" value="MDIS1-interacting receptor like kinase 2"/>
    <property type="match status" value="1"/>
</dbReference>
<comment type="caution">
    <text evidence="22">The sequence shown here is derived from an EMBL/GenBank/DDBJ whole genome shotgun (WGS) entry which is preliminary data.</text>
</comment>
<comment type="catalytic activity">
    <reaction evidence="18">
        <text>L-seryl-[protein] + ATP = O-phospho-L-seryl-[protein] + ADP + H(+)</text>
        <dbReference type="Rhea" id="RHEA:17989"/>
        <dbReference type="Rhea" id="RHEA-COMP:9863"/>
        <dbReference type="Rhea" id="RHEA-COMP:11604"/>
        <dbReference type="ChEBI" id="CHEBI:15378"/>
        <dbReference type="ChEBI" id="CHEBI:29999"/>
        <dbReference type="ChEBI" id="CHEBI:30616"/>
        <dbReference type="ChEBI" id="CHEBI:83421"/>
        <dbReference type="ChEBI" id="CHEBI:456216"/>
        <dbReference type="EC" id="2.7.11.1"/>
    </reaction>
</comment>
<keyword evidence="7 20" id="KW-0812">Transmembrane</keyword>
<evidence type="ECO:0000256" key="3">
    <source>
        <dbReference type="ARBA" id="ARBA00022527"/>
    </source>
</evidence>
<keyword evidence="14 20" id="KW-0472">Membrane</keyword>
<dbReference type="EC" id="2.7.11.1" evidence="2"/>
<evidence type="ECO:0000256" key="13">
    <source>
        <dbReference type="ARBA" id="ARBA00022989"/>
    </source>
</evidence>
<dbReference type="PROSITE" id="PS00107">
    <property type="entry name" value="PROTEIN_KINASE_ATP"/>
    <property type="match status" value="1"/>
</dbReference>
<dbReference type="FunFam" id="3.80.10.10:FF:000177">
    <property type="entry name" value="Leucine-rich repeat receptor-like serine/threonine-protein kinase At1g17230"/>
    <property type="match status" value="1"/>
</dbReference>
<dbReference type="Pfam" id="PF23598">
    <property type="entry name" value="LRR_14"/>
    <property type="match status" value="1"/>
</dbReference>
<keyword evidence="11" id="KW-0418">Kinase</keyword>
<comment type="catalytic activity">
    <reaction evidence="17">
        <text>L-threonyl-[protein] + ATP = O-phospho-L-threonyl-[protein] + ADP + H(+)</text>
        <dbReference type="Rhea" id="RHEA:46608"/>
        <dbReference type="Rhea" id="RHEA-COMP:11060"/>
        <dbReference type="Rhea" id="RHEA-COMP:11605"/>
        <dbReference type="ChEBI" id="CHEBI:15378"/>
        <dbReference type="ChEBI" id="CHEBI:30013"/>
        <dbReference type="ChEBI" id="CHEBI:30616"/>
        <dbReference type="ChEBI" id="CHEBI:61977"/>
        <dbReference type="ChEBI" id="CHEBI:456216"/>
        <dbReference type="EC" id="2.7.11.1"/>
    </reaction>
</comment>
<dbReference type="Pfam" id="PF00069">
    <property type="entry name" value="Pkinase"/>
    <property type="match status" value="1"/>
</dbReference>
<dbReference type="SUPFAM" id="SSF52047">
    <property type="entry name" value="RNI-like"/>
    <property type="match status" value="2"/>
</dbReference>
<dbReference type="Pfam" id="PF00560">
    <property type="entry name" value="LRR_1"/>
    <property type="match status" value="5"/>
</dbReference>
<dbReference type="FunFam" id="3.80.10.10:FF:000687">
    <property type="entry name" value="Leucine Rich Repeat family protein, expressed"/>
    <property type="match status" value="1"/>
</dbReference>
<keyword evidence="6" id="KW-0808">Transferase</keyword>
<evidence type="ECO:0000256" key="16">
    <source>
        <dbReference type="ARBA" id="ARBA00023180"/>
    </source>
</evidence>
<feature type="transmembrane region" description="Helical" evidence="20">
    <location>
        <begin position="1007"/>
        <end position="1025"/>
    </location>
</feature>
<dbReference type="FunFam" id="1.10.510.10:FF:000445">
    <property type="entry name" value="MDIS1-interacting receptor like kinase 2"/>
    <property type="match status" value="1"/>
</dbReference>
<keyword evidence="3" id="KW-0723">Serine/threonine-protein kinase</keyword>
<dbReference type="InterPro" id="IPR017441">
    <property type="entry name" value="Protein_kinase_ATP_BS"/>
</dbReference>
<evidence type="ECO:0000256" key="20">
    <source>
        <dbReference type="SAM" id="Phobius"/>
    </source>
</evidence>
<evidence type="ECO:0000256" key="18">
    <source>
        <dbReference type="ARBA" id="ARBA00048679"/>
    </source>
</evidence>
<dbReference type="Gene3D" id="3.80.10.10">
    <property type="entry name" value="Ribonuclease Inhibitor"/>
    <property type="match status" value="4"/>
</dbReference>
<dbReference type="InterPro" id="IPR055414">
    <property type="entry name" value="LRR_R13L4/SHOC2-like"/>
</dbReference>
<dbReference type="FunFam" id="3.80.10.10:FF:000383">
    <property type="entry name" value="Leucine-rich repeat receptor protein kinase EMS1"/>
    <property type="match status" value="1"/>
</dbReference>
<evidence type="ECO:0000256" key="7">
    <source>
        <dbReference type="ARBA" id="ARBA00022692"/>
    </source>
</evidence>
<dbReference type="InterPro" id="IPR000719">
    <property type="entry name" value="Prot_kinase_dom"/>
</dbReference>
<dbReference type="PANTHER" id="PTHR48005:SF44">
    <property type="entry name" value="MDIS1-INTERACTING RECEPTOR LIKE KINASE 2-LIKE ISOFORM X1"/>
    <property type="match status" value="1"/>
</dbReference>
<keyword evidence="5" id="KW-0433">Leucine-rich repeat</keyword>
<organism evidence="22 23">
    <name type="scientific">Lupinus luteus</name>
    <name type="common">European yellow lupine</name>
    <dbReference type="NCBI Taxonomy" id="3873"/>
    <lineage>
        <taxon>Eukaryota</taxon>
        <taxon>Viridiplantae</taxon>
        <taxon>Streptophyta</taxon>
        <taxon>Embryophyta</taxon>
        <taxon>Tracheophyta</taxon>
        <taxon>Spermatophyta</taxon>
        <taxon>Magnoliopsida</taxon>
        <taxon>eudicotyledons</taxon>
        <taxon>Gunneridae</taxon>
        <taxon>Pentapetalae</taxon>
        <taxon>rosids</taxon>
        <taxon>fabids</taxon>
        <taxon>Fabales</taxon>
        <taxon>Fabaceae</taxon>
        <taxon>Papilionoideae</taxon>
        <taxon>50 kb inversion clade</taxon>
        <taxon>genistoids sensu lato</taxon>
        <taxon>core genistoids</taxon>
        <taxon>Genisteae</taxon>
        <taxon>Lupinus</taxon>
    </lineage>
</organism>
<dbReference type="AlphaFoldDB" id="A0AAV1WKI5"/>
<dbReference type="GO" id="GO:0004674">
    <property type="term" value="F:protein serine/threonine kinase activity"/>
    <property type="evidence" value="ECO:0007669"/>
    <property type="project" value="UniProtKB-KW"/>
</dbReference>
<dbReference type="InterPro" id="IPR008266">
    <property type="entry name" value="Tyr_kinase_AS"/>
</dbReference>
<dbReference type="InterPro" id="IPR013210">
    <property type="entry name" value="LRR_N_plant-typ"/>
</dbReference>
<dbReference type="SUPFAM" id="SSF56112">
    <property type="entry name" value="Protein kinase-like (PK-like)"/>
    <property type="match status" value="1"/>
</dbReference>
<reference evidence="22 23" key="1">
    <citation type="submission" date="2024-03" db="EMBL/GenBank/DDBJ databases">
        <authorList>
            <person name="Martinez-Hernandez J."/>
        </authorList>
    </citation>
    <scope>NUCLEOTIDE SEQUENCE [LARGE SCALE GENOMIC DNA]</scope>
</reference>
<dbReference type="GO" id="GO:0016020">
    <property type="term" value="C:membrane"/>
    <property type="evidence" value="ECO:0007669"/>
    <property type="project" value="UniProtKB-SubCell"/>
</dbReference>
<keyword evidence="12 19" id="KW-0067">ATP-binding</keyword>
<evidence type="ECO:0000256" key="1">
    <source>
        <dbReference type="ARBA" id="ARBA00004479"/>
    </source>
</evidence>
<keyword evidence="16" id="KW-0325">Glycoprotein</keyword>
<evidence type="ECO:0000256" key="9">
    <source>
        <dbReference type="ARBA" id="ARBA00022737"/>
    </source>
</evidence>
<dbReference type="Gene3D" id="3.30.200.20">
    <property type="entry name" value="Phosphorylase Kinase, domain 1"/>
    <property type="match status" value="1"/>
</dbReference>
<keyword evidence="13 20" id="KW-1133">Transmembrane helix</keyword>
<proteinExistence type="predicted"/>
<dbReference type="Gene3D" id="1.10.510.10">
    <property type="entry name" value="Transferase(Phosphotransferase) domain 1"/>
    <property type="match status" value="1"/>
</dbReference>
<sequence>MSVPLCFNHLSTQTMLIAYPILCVVSGFGSGRLSASQITEAEALVKWKNSLTPPLPPSLTSWSLNTIDNLCSWYAITCDNTNTTVTEINLSGSNLNGTLYNLDFSSLPNITSFNLNSNNFSGSIPSAIGNFSKLTFLDLGDNYFGDTLPSELGQLKELQYLSFYINNLNGIIPYQLMNLPKVLYLDFASNYFISSPNWYQYSCMPSLTHLGLNYNLFTFEFPSFIVECQNLTYLDISWNYFNGTIPKSMYTNLTKIKTLYLFHNLFSGPIPAEIGSLKEITNLDISQNKFYGPVPVEIGNLKNLTVLYLFENQLSGPIPMEIGKLTSLQKFDVSNNTLDGELPETVVQLIALTYFSVLKNNFSGKIPKDFGKFSPSLIDVELSENNFSAELPPDLCTSFKLRKLTAYNNSLSGPLPKCLRNCSSLTRVRLEENQFTGNVTEAFGVHPNLSFISLGGNNFFGELSPKWVECANLTLMDMSRNKLSGKIPPQLSKLSRLQSLSLHSNELTGNIPNELGDISKLYELNLGSNHFTGEIPKSIGRLGQLRFLDLSYNNISGSIPVELSSCKGLQSLNLSHNKLYEEIPTELGNLASLQYYLDLSSNSFSGSIPQNLEKLAMLMILNVSHNHLSGKIPLSISHMLSLQSVDFSFNNLTGPVPTDGIFQRTTGEAYVGNSGLCGEAKGLTPCSSPEKSGFFGVKKIVLFIIAPFCSVLLIIMIIFGILKFHRKSKEHDEESKSTEDYHATVLGRDARFTFSDILEATKDFNEMYCIGKGGFGSVYKAELPTGEIFAVKRLNIIDSDKIPKLELQSFENEIRTLTGVRHRNIIKLYGFCLWKTQMFLVYEFVERGSLTKVLYEEESMELSWATRVEIVHGIAHAITYLHSDCSPPIVHRDITLNNILLDSNFVPHLADFGIAKQLSSNTSYWTSVAGTYGYMAPELAYAMRVTEKSDVYSFGVVVLEIMMGKHPRDLLTTMSSIDSFSSLENLHEKVLLKDVLDQKLTSPIGHMAYVVMVIMSIAFACTHVAPESRPSMRSVVQHISASITKQGYCTESFDLITISQLMGFHN</sequence>
<dbReference type="PROSITE" id="PS00109">
    <property type="entry name" value="PROTEIN_KINASE_TYR"/>
    <property type="match status" value="1"/>
</dbReference>
<keyword evidence="8" id="KW-0732">Signal</keyword>
<evidence type="ECO:0000256" key="14">
    <source>
        <dbReference type="ARBA" id="ARBA00023136"/>
    </source>
</evidence>
<dbReference type="EMBL" id="CAXHTB010000007">
    <property type="protein sequence ID" value="CAL0309783.1"/>
    <property type="molecule type" value="Genomic_DNA"/>
</dbReference>
<dbReference type="Pfam" id="PF08263">
    <property type="entry name" value="LRRNT_2"/>
    <property type="match status" value="1"/>
</dbReference>
<evidence type="ECO:0000256" key="11">
    <source>
        <dbReference type="ARBA" id="ARBA00022777"/>
    </source>
</evidence>
<dbReference type="Pfam" id="PF13855">
    <property type="entry name" value="LRR_8"/>
    <property type="match status" value="1"/>
</dbReference>
<feature type="domain" description="Protein kinase" evidence="21">
    <location>
        <begin position="764"/>
        <end position="1041"/>
    </location>
</feature>
<evidence type="ECO:0000313" key="23">
    <source>
        <dbReference type="Proteomes" id="UP001497480"/>
    </source>
</evidence>
<keyword evidence="15" id="KW-0675">Receptor</keyword>
<keyword evidence="4" id="KW-0597">Phosphoprotein</keyword>
<dbReference type="InterPro" id="IPR001611">
    <property type="entry name" value="Leu-rich_rpt"/>
</dbReference>
<dbReference type="InterPro" id="IPR051420">
    <property type="entry name" value="Ser_Thr_Kinases_DiverseReg"/>
</dbReference>
<evidence type="ECO:0000256" key="15">
    <source>
        <dbReference type="ARBA" id="ARBA00023170"/>
    </source>
</evidence>
<evidence type="ECO:0000256" key="19">
    <source>
        <dbReference type="PROSITE-ProRule" id="PRU10141"/>
    </source>
</evidence>
<comment type="subcellular location">
    <subcellularLocation>
        <location evidence="1">Membrane</location>
        <topology evidence="1">Single-pass type I membrane protein</topology>
    </subcellularLocation>
</comment>
<evidence type="ECO:0000256" key="12">
    <source>
        <dbReference type="ARBA" id="ARBA00022840"/>
    </source>
</evidence>
<dbReference type="PROSITE" id="PS51450">
    <property type="entry name" value="LRR"/>
    <property type="match status" value="1"/>
</dbReference>
<dbReference type="Proteomes" id="UP001497480">
    <property type="component" value="Unassembled WGS sequence"/>
</dbReference>
<evidence type="ECO:0000256" key="5">
    <source>
        <dbReference type="ARBA" id="ARBA00022614"/>
    </source>
</evidence>
<dbReference type="PROSITE" id="PS50011">
    <property type="entry name" value="PROTEIN_KINASE_DOM"/>
    <property type="match status" value="1"/>
</dbReference>
<evidence type="ECO:0000259" key="21">
    <source>
        <dbReference type="PROSITE" id="PS50011"/>
    </source>
</evidence>
<dbReference type="CDD" id="cd14066">
    <property type="entry name" value="STKc_IRAK"/>
    <property type="match status" value="1"/>
</dbReference>
<evidence type="ECO:0000256" key="4">
    <source>
        <dbReference type="ARBA" id="ARBA00022553"/>
    </source>
</evidence>
<feature type="binding site" evidence="19">
    <location>
        <position position="792"/>
    </location>
    <ligand>
        <name>ATP</name>
        <dbReference type="ChEBI" id="CHEBI:30616"/>
    </ligand>
</feature>
<dbReference type="SMART" id="SM00369">
    <property type="entry name" value="LRR_TYP"/>
    <property type="match status" value="7"/>
</dbReference>